<evidence type="ECO:0000256" key="1">
    <source>
        <dbReference type="ARBA" id="ARBA00022614"/>
    </source>
</evidence>
<dbReference type="InterPro" id="IPR042197">
    <property type="entry name" value="Apaf_helical"/>
</dbReference>
<feature type="domain" description="TIR" evidence="4">
    <location>
        <begin position="1"/>
        <end position="120"/>
    </location>
</feature>
<evidence type="ECO:0000259" key="4">
    <source>
        <dbReference type="PROSITE" id="PS50104"/>
    </source>
</evidence>
<proteinExistence type="evidence at transcript level"/>
<protein>
    <submittedName>
        <fullName evidence="5">TIR/NBS</fullName>
    </submittedName>
</protein>
<feature type="non-terminal residue" evidence="5">
    <location>
        <position position="1"/>
    </location>
</feature>
<dbReference type="PANTHER" id="PTHR11017">
    <property type="entry name" value="LEUCINE-RICH REPEAT-CONTAINING PROTEIN"/>
    <property type="match status" value="1"/>
</dbReference>
<dbReference type="Gene3D" id="1.10.8.430">
    <property type="entry name" value="Helical domain of apoptotic protease-activating factors"/>
    <property type="match status" value="1"/>
</dbReference>
<dbReference type="AlphaFoldDB" id="Q8L8J1"/>
<evidence type="ECO:0000256" key="3">
    <source>
        <dbReference type="SAM" id="MobiDB-lite"/>
    </source>
</evidence>
<dbReference type="Pfam" id="PF00931">
    <property type="entry name" value="NB-ARC"/>
    <property type="match status" value="1"/>
</dbReference>
<dbReference type="SUPFAM" id="SSF46785">
    <property type="entry name" value="Winged helix' DNA-binding domain"/>
    <property type="match status" value="1"/>
</dbReference>
<feature type="region of interest" description="Disordered" evidence="3">
    <location>
        <begin position="58"/>
        <end position="77"/>
    </location>
</feature>
<organism evidence="5">
    <name type="scientific">Pinus taeda</name>
    <name type="common">Loblolly pine</name>
    <dbReference type="NCBI Taxonomy" id="3352"/>
    <lineage>
        <taxon>Eukaryota</taxon>
        <taxon>Viridiplantae</taxon>
        <taxon>Streptophyta</taxon>
        <taxon>Embryophyta</taxon>
        <taxon>Tracheophyta</taxon>
        <taxon>Spermatophyta</taxon>
        <taxon>Pinopsida</taxon>
        <taxon>Pinidae</taxon>
        <taxon>Conifers I</taxon>
        <taxon>Pinales</taxon>
        <taxon>Pinaceae</taxon>
        <taxon>Pinus</taxon>
        <taxon>Pinus subgen. Pinus</taxon>
    </lineage>
</organism>
<dbReference type="Pfam" id="PF23282">
    <property type="entry name" value="WHD_ROQ1"/>
    <property type="match status" value="1"/>
</dbReference>
<reference evidence="5" key="1">
    <citation type="journal article" date="2002" name="Plant J.">
        <title>TIR-X and TIR-NBS proteins: two new families related to disease resistance TIR-NBS-LRR proteins encoded in Arabidopsis and other plant genomes.</title>
        <authorList>
            <person name="Meyers B.C."/>
            <person name="Morgante M."/>
            <person name="Michelmore R.W."/>
        </authorList>
    </citation>
    <scope>NUCLEOTIDE SEQUENCE</scope>
</reference>
<dbReference type="EMBL" id="AY091562">
    <property type="protein sequence ID" value="AAM28913.1"/>
    <property type="molecule type" value="mRNA"/>
</dbReference>
<dbReference type="GO" id="GO:0006952">
    <property type="term" value="P:defense response"/>
    <property type="evidence" value="ECO:0007669"/>
    <property type="project" value="UniProtKB-KW"/>
</dbReference>
<dbReference type="InterPro" id="IPR036390">
    <property type="entry name" value="WH_DNA-bd_sf"/>
</dbReference>
<dbReference type="Gene3D" id="3.40.50.10140">
    <property type="entry name" value="Toll/interleukin-1 receptor homology (TIR) domain"/>
    <property type="match status" value="1"/>
</dbReference>
<dbReference type="GO" id="GO:0007165">
    <property type="term" value="P:signal transduction"/>
    <property type="evidence" value="ECO:0007669"/>
    <property type="project" value="InterPro"/>
</dbReference>
<dbReference type="InterPro" id="IPR058192">
    <property type="entry name" value="WHD_ROQ1-like"/>
</dbReference>
<dbReference type="Gene3D" id="3.40.50.300">
    <property type="entry name" value="P-loop containing nucleotide triphosphate hydrolases"/>
    <property type="match status" value="1"/>
</dbReference>
<dbReference type="SUPFAM" id="SSF52200">
    <property type="entry name" value="Toll/Interleukin receptor TIR domain"/>
    <property type="match status" value="1"/>
</dbReference>
<keyword evidence="2" id="KW-0611">Plant defense</keyword>
<dbReference type="InterPro" id="IPR044974">
    <property type="entry name" value="Disease_R_plants"/>
</dbReference>
<dbReference type="InterPro" id="IPR000157">
    <property type="entry name" value="TIR_dom"/>
</dbReference>
<dbReference type="Pfam" id="PF01582">
    <property type="entry name" value="TIR"/>
    <property type="match status" value="1"/>
</dbReference>
<dbReference type="PRINTS" id="PR00364">
    <property type="entry name" value="DISEASERSIST"/>
</dbReference>
<sequence>HEHVAILSATYAQSKWCLDELFLMKNSGAFIIPVFYKVDPSMVRWTVKDGALAEALRQHEQKTTHDPGTGKQKPRYSSDTIQNWRNALSYVADLSGFVYGAEDDEGELLENVVEAVLKKVPKTLLDVAKYPTGLDIRLEDLEKTVLSQWQERELGEAKVVGIVGAGGLGKTTLAKQFFNLRRSDYNSSSFVFDVRENARTKSLAYLQSKLLGELMPSKDVKIQSRDEGIGILKRYLSSCHVLIVLDDVDHVDQLEAFLPVKKILKPDSLILVTSRDKHVLKTSGVLESSIYSVKGMNTLRSKELFCCYAFHQPDPVPDFADLVDRFVKACGGLPLSLKVFGAMVFGENENYWQEILDKLDISSSEIYDKLKISYKSLSKELKEIFLDIACFFLGEDGDKAKRIWGEVGVRNLQDKCLLELNENNEIKMHDHIRDMGRKIAEKGSKPLRLWDSGIKIIDDLLEQPSTVRTSTNHSFICLPFN</sequence>
<dbReference type="InterPro" id="IPR002182">
    <property type="entry name" value="NB-ARC"/>
</dbReference>
<dbReference type="PANTHER" id="PTHR11017:SF385">
    <property type="entry name" value="DISEASE RESISTANCE PROTEIN (TIR-NBS-LRR CLASS)-RELATED"/>
    <property type="match status" value="1"/>
</dbReference>
<name>Q8L8J1_PINTA</name>
<evidence type="ECO:0000313" key="5">
    <source>
        <dbReference type="EMBL" id="AAM28913.1"/>
    </source>
</evidence>
<keyword evidence="1" id="KW-0433">Leucine-rich repeat</keyword>
<dbReference type="InterPro" id="IPR027417">
    <property type="entry name" value="P-loop_NTPase"/>
</dbReference>
<accession>Q8L8J1</accession>
<evidence type="ECO:0000256" key="2">
    <source>
        <dbReference type="ARBA" id="ARBA00022821"/>
    </source>
</evidence>
<dbReference type="GO" id="GO:0043531">
    <property type="term" value="F:ADP binding"/>
    <property type="evidence" value="ECO:0007669"/>
    <property type="project" value="InterPro"/>
</dbReference>
<dbReference type="SUPFAM" id="SSF52540">
    <property type="entry name" value="P-loop containing nucleoside triphosphate hydrolases"/>
    <property type="match status" value="1"/>
</dbReference>
<dbReference type="PROSITE" id="PS50104">
    <property type="entry name" value="TIR"/>
    <property type="match status" value="1"/>
</dbReference>
<dbReference type="InterPro" id="IPR035897">
    <property type="entry name" value="Toll_tir_struct_dom_sf"/>
</dbReference>